<dbReference type="InterPro" id="IPR018060">
    <property type="entry name" value="HTH_AraC"/>
</dbReference>
<evidence type="ECO:0000256" key="1">
    <source>
        <dbReference type="ARBA" id="ARBA00023015"/>
    </source>
</evidence>
<dbReference type="GO" id="GO:0043565">
    <property type="term" value="F:sequence-specific DNA binding"/>
    <property type="evidence" value="ECO:0007669"/>
    <property type="project" value="InterPro"/>
</dbReference>
<dbReference type="InterPro" id="IPR009057">
    <property type="entry name" value="Homeodomain-like_sf"/>
</dbReference>
<evidence type="ECO:0000313" key="6">
    <source>
        <dbReference type="Proteomes" id="UP000633205"/>
    </source>
</evidence>
<dbReference type="SMART" id="SM00342">
    <property type="entry name" value="HTH_ARAC"/>
    <property type="match status" value="1"/>
</dbReference>
<evidence type="ECO:0000256" key="2">
    <source>
        <dbReference type="ARBA" id="ARBA00023125"/>
    </source>
</evidence>
<protein>
    <submittedName>
        <fullName evidence="5">Transcriptional regulator</fullName>
    </submittedName>
</protein>
<accession>A0A916YGL8</accession>
<keyword evidence="2" id="KW-0238">DNA-binding</keyword>
<dbReference type="EMBL" id="BMHO01000002">
    <property type="protein sequence ID" value="GGD44449.1"/>
    <property type="molecule type" value="Genomic_DNA"/>
</dbReference>
<name>A0A916YGL8_9MICO</name>
<proteinExistence type="predicted"/>
<keyword evidence="3" id="KW-0804">Transcription</keyword>
<evidence type="ECO:0000256" key="3">
    <source>
        <dbReference type="ARBA" id="ARBA00023163"/>
    </source>
</evidence>
<dbReference type="InterPro" id="IPR050204">
    <property type="entry name" value="AraC_XylS_family_regulators"/>
</dbReference>
<dbReference type="GO" id="GO:0003700">
    <property type="term" value="F:DNA-binding transcription factor activity"/>
    <property type="evidence" value="ECO:0007669"/>
    <property type="project" value="InterPro"/>
</dbReference>
<dbReference type="Pfam" id="PF12833">
    <property type="entry name" value="HTH_18"/>
    <property type="match status" value="1"/>
</dbReference>
<organism evidence="5 6">
    <name type="scientific">Microbacterium faecale</name>
    <dbReference type="NCBI Taxonomy" id="1804630"/>
    <lineage>
        <taxon>Bacteria</taxon>
        <taxon>Bacillati</taxon>
        <taxon>Actinomycetota</taxon>
        <taxon>Actinomycetes</taxon>
        <taxon>Micrococcales</taxon>
        <taxon>Microbacteriaceae</taxon>
        <taxon>Microbacterium</taxon>
    </lineage>
</organism>
<dbReference type="SUPFAM" id="SSF46689">
    <property type="entry name" value="Homeodomain-like"/>
    <property type="match status" value="2"/>
</dbReference>
<keyword evidence="1" id="KW-0805">Transcription regulation</keyword>
<dbReference type="PROSITE" id="PS01124">
    <property type="entry name" value="HTH_ARAC_FAMILY_2"/>
    <property type="match status" value="1"/>
</dbReference>
<evidence type="ECO:0000313" key="5">
    <source>
        <dbReference type="EMBL" id="GGD44449.1"/>
    </source>
</evidence>
<keyword evidence="6" id="KW-1185">Reference proteome</keyword>
<dbReference type="Gene3D" id="1.10.10.60">
    <property type="entry name" value="Homeodomain-like"/>
    <property type="match status" value="2"/>
</dbReference>
<dbReference type="PANTHER" id="PTHR46796">
    <property type="entry name" value="HTH-TYPE TRANSCRIPTIONAL ACTIVATOR RHAS-RELATED"/>
    <property type="match status" value="1"/>
</dbReference>
<dbReference type="Proteomes" id="UP000633205">
    <property type="component" value="Unassembled WGS sequence"/>
</dbReference>
<dbReference type="AlphaFoldDB" id="A0A916YGL8"/>
<reference evidence="5" key="2">
    <citation type="submission" date="2020-09" db="EMBL/GenBank/DDBJ databases">
        <authorList>
            <person name="Sun Q."/>
            <person name="Zhou Y."/>
        </authorList>
    </citation>
    <scope>NUCLEOTIDE SEQUENCE</scope>
    <source>
        <strain evidence="5">CGMCC 1.15152</strain>
    </source>
</reference>
<sequence>MRGVYGFTVELDPDLVALRRVRDRIDREYAQPLDVEELARGAFMSAGHLSRAFKRAYGESPYSYLMTRRIERAMALLRRGDVTVTEVCFAVGSSSLGTFSTRFRELVGLSPTEFRERARTDPQHLPSCVVKQVARPARNGEAPPLLPQ</sequence>
<comment type="caution">
    <text evidence="5">The sequence shown here is derived from an EMBL/GenBank/DDBJ whole genome shotgun (WGS) entry which is preliminary data.</text>
</comment>
<reference evidence="5" key="1">
    <citation type="journal article" date="2014" name="Int. J. Syst. Evol. Microbiol.">
        <title>Complete genome sequence of Corynebacterium casei LMG S-19264T (=DSM 44701T), isolated from a smear-ripened cheese.</title>
        <authorList>
            <consortium name="US DOE Joint Genome Institute (JGI-PGF)"/>
            <person name="Walter F."/>
            <person name="Albersmeier A."/>
            <person name="Kalinowski J."/>
            <person name="Ruckert C."/>
        </authorList>
    </citation>
    <scope>NUCLEOTIDE SEQUENCE</scope>
    <source>
        <strain evidence="5">CGMCC 1.15152</strain>
    </source>
</reference>
<gene>
    <name evidence="5" type="ORF">GCM10010915_27120</name>
</gene>
<feature type="domain" description="HTH araC/xylS-type" evidence="4">
    <location>
        <begin position="19"/>
        <end position="117"/>
    </location>
</feature>
<evidence type="ECO:0000259" key="4">
    <source>
        <dbReference type="PROSITE" id="PS01124"/>
    </source>
</evidence>